<name>A0A2I2L1F3_9ACTN</name>
<reference evidence="2 3" key="1">
    <citation type="submission" date="2017-06" db="EMBL/GenBank/DDBJ databases">
        <authorList>
            <person name="Kim H.J."/>
            <person name="Triplett B.A."/>
        </authorList>
    </citation>
    <scope>NUCLEOTIDE SEQUENCE [LARGE SCALE GENOMIC DNA]</scope>
    <source>
        <strain evidence="2">FRACA_ARgP5</strain>
    </source>
</reference>
<accession>A0A2I2L1F3</accession>
<evidence type="ECO:0000313" key="2">
    <source>
        <dbReference type="EMBL" id="SNQ51738.1"/>
    </source>
</evidence>
<proteinExistence type="predicted"/>
<dbReference type="RefSeq" id="WP_101835857.1">
    <property type="nucleotide sequence ID" value="NZ_FZMO01000547.1"/>
</dbReference>
<dbReference type="OrthoDB" id="3252095at2"/>
<keyword evidence="3" id="KW-1185">Reference proteome</keyword>
<protein>
    <recommendedName>
        <fullName evidence="1">DUF4097 domain-containing protein</fullName>
    </recommendedName>
</protein>
<dbReference type="Proteomes" id="UP000234331">
    <property type="component" value="Unassembled WGS sequence"/>
</dbReference>
<dbReference type="AlphaFoldDB" id="A0A2I2L1F3"/>
<dbReference type="InterPro" id="IPR025164">
    <property type="entry name" value="Toastrack_DUF4097"/>
</dbReference>
<evidence type="ECO:0000313" key="3">
    <source>
        <dbReference type="Proteomes" id="UP000234331"/>
    </source>
</evidence>
<evidence type="ECO:0000259" key="1">
    <source>
        <dbReference type="Pfam" id="PF13349"/>
    </source>
</evidence>
<feature type="domain" description="DUF4097" evidence="1">
    <location>
        <begin position="53"/>
        <end position="279"/>
    </location>
</feature>
<dbReference type="EMBL" id="FZMO01000547">
    <property type="protein sequence ID" value="SNQ51738.1"/>
    <property type="molecule type" value="Genomic_DNA"/>
</dbReference>
<gene>
    <name evidence="2" type="ORF">FRACA_80038</name>
</gene>
<dbReference type="Pfam" id="PF13349">
    <property type="entry name" value="DUF4097"/>
    <property type="match status" value="1"/>
</dbReference>
<organism evidence="2 3">
    <name type="scientific">Frankia canadensis</name>
    <dbReference type="NCBI Taxonomy" id="1836972"/>
    <lineage>
        <taxon>Bacteria</taxon>
        <taxon>Bacillati</taxon>
        <taxon>Actinomycetota</taxon>
        <taxon>Actinomycetes</taxon>
        <taxon>Frankiales</taxon>
        <taxon>Frankiaceae</taxon>
        <taxon>Frankia</taxon>
    </lineage>
</organism>
<sequence>MPVFDTPAPIQATLELIVANARIIATDRADTVVDVRPTDPDDDSDVKAAKQTRVEYSDGVLLVRAPRAGALNFSTKKRSVDVTVELPAGSRLDCEASVADVTGSGVLGDCRVKTSMGTIRLERCGSARLRSGAGPITVDDVVGDADVHTGTGEVRIGPVGGDVTVRNSNGATRIGAVSGEVRVRNANGRIDIERAVAGADVRTANGGIRVDGVVRGAVALRTANGDVEVGIATGTAAWLDANTGYGHVHNALDSVSDEPGEADHKVELRVQTSFGDIRLHRS</sequence>